<protein>
    <submittedName>
        <fullName evidence="1">Uncharacterized protein</fullName>
    </submittedName>
</protein>
<organism evidence="1 2">
    <name type="scientific">Glomus cerebriforme</name>
    <dbReference type="NCBI Taxonomy" id="658196"/>
    <lineage>
        <taxon>Eukaryota</taxon>
        <taxon>Fungi</taxon>
        <taxon>Fungi incertae sedis</taxon>
        <taxon>Mucoromycota</taxon>
        <taxon>Glomeromycotina</taxon>
        <taxon>Glomeromycetes</taxon>
        <taxon>Glomerales</taxon>
        <taxon>Glomeraceae</taxon>
        <taxon>Glomus</taxon>
    </lineage>
</organism>
<dbReference type="EMBL" id="QKYT01000443">
    <property type="protein sequence ID" value="RIA85173.1"/>
    <property type="molecule type" value="Genomic_DNA"/>
</dbReference>
<sequence>MTFYRTEMSNVVYLKCEILMDGYFNTSNCSCRNVFLVCSTHICYSAIMRINIISPFLKITFLCNNTYSKLLFAMNLKL</sequence>
<gene>
    <name evidence="1" type="ORF">C1645_782525</name>
</gene>
<comment type="caution">
    <text evidence="1">The sequence shown here is derived from an EMBL/GenBank/DDBJ whole genome shotgun (WGS) entry which is preliminary data.</text>
</comment>
<evidence type="ECO:0000313" key="1">
    <source>
        <dbReference type="EMBL" id="RIA85173.1"/>
    </source>
</evidence>
<keyword evidence="2" id="KW-1185">Reference proteome</keyword>
<reference evidence="1 2" key="1">
    <citation type="submission" date="2018-06" db="EMBL/GenBank/DDBJ databases">
        <title>Comparative genomics reveals the genomic features of Rhizophagus irregularis, R. cerebriforme, R. diaphanum and Gigaspora rosea, and their symbiotic lifestyle signature.</title>
        <authorList>
            <person name="Morin E."/>
            <person name="San Clemente H."/>
            <person name="Chen E.C.H."/>
            <person name="De La Providencia I."/>
            <person name="Hainaut M."/>
            <person name="Kuo A."/>
            <person name="Kohler A."/>
            <person name="Murat C."/>
            <person name="Tang N."/>
            <person name="Roy S."/>
            <person name="Loubradou J."/>
            <person name="Henrissat B."/>
            <person name="Grigoriev I.V."/>
            <person name="Corradi N."/>
            <person name="Roux C."/>
            <person name="Martin F.M."/>
        </authorList>
    </citation>
    <scope>NUCLEOTIDE SEQUENCE [LARGE SCALE GENOMIC DNA]</scope>
    <source>
        <strain evidence="1 2">DAOM 227022</strain>
    </source>
</reference>
<evidence type="ECO:0000313" key="2">
    <source>
        <dbReference type="Proteomes" id="UP000265703"/>
    </source>
</evidence>
<name>A0A397SG34_9GLOM</name>
<proteinExistence type="predicted"/>
<dbReference type="AlphaFoldDB" id="A0A397SG34"/>
<dbReference type="Proteomes" id="UP000265703">
    <property type="component" value="Unassembled WGS sequence"/>
</dbReference>
<accession>A0A397SG34</accession>